<dbReference type="AlphaFoldDB" id="A0A1M5D0U9"/>
<keyword evidence="3" id="KW-1185">Reference proteome</keyword>
<dbReference type="STRING" id="1122155.SAMN02745158_04363"/>
<proteinExistence type="predicted"/>
<dbReference type="EMBL" id="FQVI01000051">
    <property type="protein sequence ID" value="SHF60432.1"/>
    <property type="molecule type" value="Genomic_DNA"/>
</dbReference>
<feature type="domain" description="Xylose isomerase-like TIM barrel" evidence="1">
    <location>
        <begin position="23"/>
        <end position="312"/>
    </location>
</feature>
<dbReference type="Proteomes" id="UP000184245">
    <property type="component" value="Unassembled WGS sequence"/>
</dbReference>
<dbReference type="PANTHER" id="PTHR12110">
    <property type="entry name" value="HYDROXYPYRUVATE ISOMERASE"/>
    <property type="match status" value="1"/>
</dbReference>
<organism evidence="2 3">
    <name type="scientific">Lactonifactor longoviformis DSM 17459</name>
    <dbReference type="NCBI Taxonomy" id="1122155"/>
    <lineage>
        <taxon>Bacteria</taxon>
        <taxon>Bacillati</taxon>
        <taxon>Bacillota</taxon>
        <taxon>Clostridia</taxon>
        <taxon>Eubacteriales</taxon>
        <taxon>Clostridiaceae</taxon>
        <taxon>Lactonifactor</taxon>
    </lineage>
</organism>
<dbReference type="Gene3D" id="3.20.20.150">
    <property type="entry name" value="Divalent-metal-dependent TIM barrel enzymes"/>
    <property type="match status" value="1"/>
</dbReference>
<dbReference type="Pfam" id="PF01261">
    <property type="entry name" value="AP_endonuc_2"/>
    <property type="match status" value="1"/>
</dbReference>
<dbReference type="GO" id="GO:0016853">
    <property type="term" value="F:isomerase activity"/>
    <property type="evidence" value="ECO:0007669"/>
    <property type="project" value="UniProtKB-KW"/>
</dbReference>
<dbReference type="OrthoDB" id="9779184at2"/>
<keyword evidence="2" id="KW-0413">Isomerase</keyword>
<dbReference type="SUPFAM" id="SSF51658">
    <property type="entry name" value="Xylose isomerase-like"/>
    <property type="match status" value="1"/>
</dbReference>
<dbReference type="InterPro" id="IPR036237">
    <property type="entry name" value="Xyl_isomerase-like_sf"/>
</dbReference>
<evidence type="ECO:0000313" key="3">
    <source>
        <dbReference type="Proteomes" id="UP000184245"/>
    </source>
</evidence>
<dbReference type="InterPro" id="IPR013022">
    <property type="entry name" value="Xyl_isomerase-like_TIM-brl"/>
</dbReference>
<dbReference type="RefSeq" id="WP_072854864.1">
    <property type="nucleotide sequence ID" value="NZ_FQVI01000051.1"/>
</dbReference>
<dbReference type="PANTHER" id="PTHR12110:SF21">
    <property type="entry name" value="XYLOSE ISOMERASE-LIKE TIM BARREL DOMAIN-CONTAINING PROTEIN"/>
    <property type="match status" value="1"/>
</dbReference>
<reference evidence="2 3" key="1">
    <citation type="submission" date="2016-11" db="EMBL/GenBank/DDBJ databases">
        <authorList>
            <person name="Jaros S."/>
            <person name="Januszkiewicz K."/>
            <person name="Wedrychowicz H."/>
        </authorList>
    </citation>
    <scope>NUCLEOTIDE SEQUENCE [LARGE SCALE GENOMIC DNA]</scope>
    <source>
        <strain evidence="2 3">DSM 17459</strain>
    </source>
</reference>
<sequence>MSRPITLASGQFGDMSLEALCSLAESIGYEGLELATHAHFNVQRALDEKGYVEYVQATLREHHLSCYAISAHLTGQCVGDVWDPRLDNFAPSALSGQPDKIREWAVEEMKRTAKAAHLMGVQVITCFTGSPLWAWWYSYPQTTKEMIEEGYQRIYDLWSPIFDVFDEYGIKFALEVHPTEIAFDYYTTEALLDTFSRRPTLGINYDPSHLVWQGVNELTYLRDFSDRIYHVHIKDVKMNQNERAGILGSHLEFGDTRRKWNFVSVGHGDVDFDGIIRELNQMGYEGPLSVEWEDSGMERETGARESYEYIRKMNFSPSGIAFDAALKTE</sequence>
<accession>A0A1M5D0U9</accession>
<name>A0A1M5D0U9_9CLOT</name>
<dbReference type="InterPro" id="IPR050312">
    <property type="entry name" value="IolE/XylAMocC-like"/>
</dbReference>
<gene>
    <name evidence="2" type="ORF">SAMN02745158_04363</name>
</gene>
<protein>
    <submittedName>
        <fullName evidence="2">Sugar phosphate isomerase/epimerase</fullName>
    </submittedName>
</protein>
<evidence type="ECO:0000259" key="1">
    <source>
        <dbReference type="Pfam" id="PF01261"/>
    </source>
</evidence>
<evidence type="ECO:0000313" key="2">
    <source>
        <dbReference type="EMBL" id="SHF60432.1"/>
    </source>
</evidence>